<evidence type="ECO:0000313" key="1">
    <source>
        <dbReference type="EMBL" id="CAE0798412.1"/>
    </source>
</evidence>
<sequence>MGGHTSSRVLIHCPKSFCCGVFGVFCTPSAPLHHAHRALCTVRAAFGTYQPPPLTLPLAEHASATIMTYGSHVPFVSGPPLGVIQPCAHARSSMNDAKIPVVPRCFPGRLPFATPQELGLRACTMILR</sequence>
<proteinExistence type="predicted"/>
<dbReference type="AlphaFoldDB" id="A0A7S4CK25"/>
<accession>A0A7S4CK25</accession>
<gene>
    <name evidence="1" type="ORF">EGYM00163_LOCUS9532</name>
</gene>
<dbReference type="EMBL" id="HBJA01029163">
    <property type="protein sequence ID" value="CAE0798412.1"/>
    <property type="molecule type" value="Transcribed_RNA"/>
</dbReference>
<protein>
    <submittedName>
        <fullName evidence="1">Uncharacterized protein</fullName>
    </submittedName>
</protein>
<reference evidence="1" key="1">
    <citation type="submission" date="2021-01" db="EMBL/GenBank/DDBJ databases">
        <authorList>
            <person name="Corre E."/>
            <person name="Pelletier E."/>
            <person name="Niang G."/>
            <person name="Scheremetjew M."/>
            <person name="Finn R."/>
            <person name="Kale V."/>
            <person name="Holt S."/>
            <person name="Cochrane G."/>
            <person name="Meng A."/>
            <person name="Brown T."/>
            <person name="Cohen L."/>
        </authorList>
    </citation>
    <scope>NUCLEOTIDE SEQUENCE</scope>
    <source>
        <strain evidence="1">CCMP1594</strain>
    </source>
</reference>
<name>A0A7S4CK25_9EUGL</name>
<organism evidence="1">
    <name type="scientific">Eutreptiella gymnastica</name>
    <dbReference type="NCBI Taxonomy" id="73025"/>
    <lineage>
        <taxon>Eukaryota</taxon>
        <taxon>Discoba</taxon>
        <taxon>Euglenozoa</taxon>
        <taxon>Euglenida</taxon>
        <taxon>Spirocuta</taxon>
        <taxon>Euglenophyceae</taxon>
        <taxon>Eutreptiales</taxon>
        <taxon>Eutreptiaceae</taxon>
        <taxon>Eutreptiella</taxon>
    </lineage>
</organism>